<dbReference type="GO" id="GO:0015188">
    <property type="term" value="F:L-isoleucine transmembrane transporter activity"/>
    <property type="evidence" value="ECO:0007669"/>
    <property type="project" value="TreeGrafter"/>
</dbReference>
<dbReference type="GO" id="GO:0015192">
    <property type="term" value="F:L-phenylalanine transmembrane transporter activity"/>
    <property type="evidence" value="ECO:0007669"/>
    <property type="project" value="TreeGrafter"/>
</dbReference>
<dbReference type="InterPro" id="IPR003439">
    <property type="entry name" value="ABC_transporter-like_ATP-bd"/>
</dbReference>
<accession>A0AA42CE79</accession>
<dbReference type="GO" id="GO:0005304">
    <property type="term" value="F:L-valine transmembrane transporter activity"/>
    <property type="evidence" value="ECO:0007669"/>
    <property type="project" value="TreeGrafter"/>
</dbReference>
<keyword evidence="3 5" id="KW-0067">ATP-binding</keyword>
<dbReference type="GO" id="GO:0042941">
    <property type="term" value="P:D-alanine transmembrane transport"/>
    <property type="evidence" value="ECO:0007669"/>
    <property type="project" value="TreeGrafter"/>
</dbReference>
<dbReference type="GO" id="GO:1903805">
    <property type="term" value="P:L-valine import across plasma membrane"/>
    <property type="evidence" value="ECO:0007669"/>
    <property type="project" value="TreeGrafter"/>
</dbReference>
<dbReference type="SMART" id="SM00382">
    <property type="entry name" value="AAA"/>
    <property type="match status" value="1"/>
</dbReference>
<keyword evidence="6" id="KW-1185">Reference proteome</keyword>
<dbReference type="InterPro" id="IPR051120">
    <property type="entry name" value="ABC_AA/LPS_Transport"/>
</dbReference>
<name>A0AA42CE79_9PROT</name>
<evidence type="ECO:0000259" key="4">
    <source>
        <dbReference type="PROSITE" id="PS50893"/>
    </source>
</evidence>
<dbReference type="Proteomes" id="UP001165679">
    <property type="component" value="Unassembled WGS sequence"/>
</dbReference>
<evidence type="ECO:0000313" key="6">
    <source>
        <dbReference type="Proteomes" id="UP001165679"/>
    </source>
</evidence>
<dbReference type="GO" id="GO:0005886">
    <property type="term" value="C:plasma membrane"/>
    <property type="evidence" value="ECO:0007669"/>
    <property type="project" value="TreeGrafter"/>
</dbReference>
<evidence type="ECO:0000256" key="1">
    <source>
        <dbReference type="ARBA" id="ARBA00022448"/>
    </source>
</evidence>
<sequence>MTGTPTQAAAGKELMRASGLVRRFGGLVAVNEVSLSVATSEIVGLIGPNGAGKTSLFNILSGQLKPDSGSVSFSGKDITGASVTICARAGIGRTFQIVKPLTSLTVHENVMVGALLHHPLAAARDKAAEIVRRVGMGPLLERPAGSLTLESRKRLELARALSIEPKILLLDEILAGLNASEINESIHLIRSFAHEDGLAVIMIEHNLHAVMSLADKVVVLDYGRKIAEGKPEAVVRDPAVVAAYLGSDD</sequence>
<dbReference type="SUPFAM" id="SSF52540">
    <property type="entry name" value="P-loop containing nucleoside triphosphate hydrolases"/>
    <property type="match status" value="1"/>
</dbReference>
<keyword evidence="1" id="KW-0813">Transport</keyword>
<comment type="caution">
    <text evidence="5">The sequence shown here is derived from an EMBL/GenBank/DDBJ whole genome shotgun (WGS) entry which is preliminary data.</text>
</comment>
<dbReference type="InterPro" id="IPR003593">
    <property type="entry name" value="AAA+_ATPase"/>
</dbReference>
<feature type="domain" description="ABC transporter" evidence="4">
    <location>
        <begin position="15"/>
        <end position="247"/>
    </location>
</feature>
<dbReference type="GO" id="GO:1903806">
    <property type="term" value="P:L-isoleucine import across plasma membrane"/>
    <property type="evidence" value="ECO:0007669"/>
    <property type="project" value="TreeGrafter"/>
</dbReference>
<dbReference type="GO" id="GO:0015808">
    <property type="term" value="P:L-alanine transport"/>
    <property type="evidence" value="ECO:0007669"/>
    <property type="project" value="TreeGrafter"/>
</dbReference>
<dbReference type="GO" id="GO:0016887">
    <property type="term" value="F:ATP hydrolysis activity"/>
    <property type="evidence" value="ECO:0007669"/>
    <property type="project" value="InterPro"/>
</dbReference>
<dbReference type="PROSITE" id="PS50893">
    <property type="entry name" value="ABC_TRANSPORTER_2"/>
    <property type="match status" value="1"/>
</dbReference>
<organism evidence="5 6">
    <name type="scientific">Limobrevibacterium gyesilva</name>
    <dbReference type="NCBI Taxonomy" id="2991712"/>
    <lineage>
        <taxon>Bacteria</taxon>
        <taxon>Pseudomonadati</taxon>
        <taxon>Pseudomonadota</taxon>
        <taxon>Alphaproteobacteria</taxon>
        <taxon>Acetobacterales</taxon>
        <taxon>Acetobacteraceae</taxon>
        <taxon>Limobrevibacterium</taxon>
    </lineage>
</organism>
<dbReference type="GO" id="GO:0005524">
    <property type="term" value="F:ATP binding"/>
    <property type="evidence" value="ECO:0007669"/>
    <property type="project" value="UniProtKB-KW"/>
</dbReference>
<dbReference type="EMBL" id="JAPDNT010000005">
    <property type="protein sequence ID" value="MCW3474934.1"/>
    <property type="molecule type" value="Genomic_DNA"/>
</dbReference>
<evidence type="ECO:0000256" key="2">
    <source>
        <dbReference type="ARBA" id="ARBA00022741"/>
    </source>
</evidence>
<dbReference type="Gene3D" id="3.40.50.300">
    <property type="entry name" value="P-loop containing nucleotide triphosphate hydrolases"/>
    <property type="match status" value="1"/>
</dbReference>
<dbReference type="AlphaFoldDB" id="A0AA42CE79"/>
<dbReference type="PANTHER" id="PTHR45772:SF7">
    <property type="entry name" value="AMINO ACID ABC TRANSPORTER ATP-BINDING PROTEIN"/>
    <property type="match status" value="1"/>
</dbReference>
<evidence type="ECO:0000313" key="5">
    <source>
        <dbReference type="EMBL" id="MCW3474934.1"/>
    </source>
</evidence>
<proteinExistence type="predicted"/>
<dbReference type="Pfam" id="PF00005">
    <property type="entry name" value="ABC_tran"/>
    <property type="match status" value="1"/>
</dbReference>
<reference evidence="5" key="1">
    <citation type="submission" date="2022-09" db="EMBL/GenBank/DDBJ databases">
        <title>Rhodovastum sp. nov. RN2-1 isolated from soil in Seongnam, South Korea.</title>
        <authorList>
            <person name="Le N.T."/>
        </authorList>
    </citation>
    <scope>NUCLEOTIDE SEQUENCE</scope>
    <source>
        <strain evidence="5">RN2-1</strain>
    </source>
</reference>
<dbReference type="CDD" id="cd03219">
    <property type="entry name" value="ABC_Mj1267_LivG_branched"/>
    <property type="match status" value="1"/>
</dbReference>
<dbReference type="InterPro" id="IPR027417">
    <property type="entry name" value="P-loop_NTPase"/>
</dbReference>
<evidence type="ECO:0000256" key="3">
    <source>
        <dbReference type="ARBA" id="ARBA00022840"/>
    </source>
</evidence>
<reference evidence="5" key="2">
    <citation type="submission" date="2022-10" db="EMBL/GenBank/DDBJ databases">
        <authorList>
            <person name="Trinh H.N."/>
        </authorList>
    </citation>
    <scope>NUCLEOTIDE SEQUENCE</scope>
    <source>
        <strain evidence="5">RN2-1</strain>
    </source>
</reference>
<keyword evidence="2" id="KW-0547">Nucleotide-binding</keyword>
<dbReference type="RefSeq" id="WP_264713599.1">
    <property type="nucleotide sequence ID" value="NZ_JAPDNT010000005.1"/>
</dbReference>
<dbReference type="PANTHER" id="PTHR45772">
    <property type="entry name" value="CONSERVED COMPONENT OF ABC TRANSPORTER FOR NATURAL AMINO ACIDS-RELATED"/>
    <property type="match status" value="1"/>
</dbReference>
<dbReference type="InterPro" id="IPR032823">
    <property type="entry name" value="BCA_ABC_TP_C"/>
</dbReference>
<dbReference type="Pfam" id="PF12399">
    <property type="entry name" value="BCA_ABC_TP_C"/>
    <property type="match status" value="1"/>
</dbReference>
<protein>
    <submittedName>
        <fullName evidence="5">ABC transporter ATP-binding protein</fullName>
    </submittedName>
</protein>
<gene>
    <name evidence="5" type="ORF">OL599_10115</name>
</gene>